<keyword evidence="1" id="KW-0812">Transmembrane</keyword>
<feature type="transmembrane region" description="Helical" evidence="1">
    <location>
        <begin position="142"/>
        <end position="162"/>
    </location>
</feature>
<dbReference type="KEGG" id="muc:MuYL_0776"/>
<keyword evidence="1" id="KW-1133">Transmembrane helix</keyword>
<organism evidence="2 3">
    <name type="scientific">Mucilaginibacter xinganensis</name>
    <dbReference type="NCBI Taxonomy" id="1234841"/>
    <lineage>
        <taxon>Bacteria</taxon>
        <taxon>Pseudomonadati</taxon>
        <taxon>Bacteroidota</taxon>
        <taxon>Sphingobacteriia</taxon>
        <taxon>Sphingobacteriales</taxon>
        <taxon>Sphingobacteriaceae</taxon>
        <taxon>Mucilaginibacter</taxon>
    </lineage>
</organism>
<keyword evidence="1" id="KW-0472">Membrane</keyword>
<keyword evidence="3" id="KW-1185">Reference proteome</keyword>
<dbReference type="EMBL" id="CP022743">
    <property type="protein sequence ID" value="ASU32676.1"/>
    <property type="molecule type" value="Genomic_DNA"/>
</dbReference>
<evidence type="ECO:0000256" key="1">
    <source>
        <dbReference type="SAM" id="Phobius"/>
    </source>
</evidence>
<sequence>MAMQKLTFKKIIRQLHLILGLASGLVVVVVAITGAMYAFEEEGRDLFQHEFYHVKQAGATRLPFKQLTDTLKAHYPKFKVTSIRFKENTDAAIIFYSKKEFAVSIDPYTAGIIGEQNLKTDFFSVVLTIHTHLMLGELGGTIIKVNVLIFFIMCISGLILWWPRQRRFFKQATTINFKTQNWKRLNWDLHSVLGFYALLILMIISLTGMFFIYDSVKNTAAFLTGHAPVKKEKKPKVDPGLQKRFNIDKAYLYMAFNYPGAIEVNITPAAAKTDAIRVLMRYPYTIARRQNAIYFNPYNGAVIKADLYKNNTAYDNVAASNYTLHTGRVNIIGIGSKIIYFLSGLIAASLPITGFLMWLGKQKKQRPKKLAYAERA</sequence>
<evidence type="ECO:0000313" key="3">
    <source>
        <dbReference type="Proteomes" id="UP000215002"/>
    </source>
</evidence>
<feature type="transmembrane region" description="Helical" evidence="1">
    <location>
        <begin position="338"/>
        <end position="359"/>
    </location>
</feature>
<dbReference type="AlphaFoldDB" id="A0A223NS76"/>
<dbReference type="PANTHER" id="PTHR34219:SF3">
    <property type="entry name" value="BLL7967 PROTEIN"/>
    <property type="match status" value="1"/>
</dbReference>
<dbReference type="PANTHER" id="PTHR34219">
    <property type="entry name" value="IRON-REGULATED INNER MEMBRANE PROTEIN-RELATED"/>
    <property type="match status" value="1"/>
</dbReference>
<dbReference type="Pfam" id="PF03929">
    <property type="entry name" value="PepSY_TM"/>
    <property type="match status" value="1"/>
</dbReference>
<protein>
    <recommendedName>
        <fullName evidence="4">Peptidase</fullName>
    </recommendedName>
</protein>
<proteinExistence type="predicted"/>
<dbReference type="InterPro" id="IPR005625">
    <property type="entry name" value="PepSY-ass_TM"/>
</dbReference>
<evidence type="ECO:0008006" key="4">
    <source>
        <dbReference type="Google" id="ProtNLM"/>
    </source>
</evidence>
<accession>A0A223NS76</accession>
<dbReference type="Proteomes" id="UP000215002">
    <property type="component" value="Chromosome"/>
</dbReference>
<feature type="transmembrane region" description="Helical" evidence="1">
    <location>
        <begin position="193"/>
        <end position="213"/>
    </location>
</feature>
<gene>
    <name evidence="2" type="ORF">MuYL_0776</name>
</gene>
<evidence type="ECO:0000313" key="2">
    <source>
        <dbReference type="EMBL" id="ASU32676.1"/>
    </source>
</evidence>
<reference evidence="2 3" key="1">
    <citation type="submission" date="2017-08" db="EMBL/GenBank/DDBJ databases">
        <title>Complete genome sequence of Mucilaginibacter sp. strain BJC16-A31.</title>
        <authorList>
            <consortium name="Henan University of Science and Technology"/>
            <person name="You X."/>
        </authorList>
    </citation>
    <scope>NUCLEOTIDE SEQUENCE [LARGE SCALE GENOMIC DNA]</scope>
    <source>
        <strain evidence="2 3">BJC16-A31</strain>
    </source>
</reference>
<name>A0A223NS76_9SPHI</name>
<feature type="transmembrane region" description="Helical" evidence="1">
    <location>
        <begin position="15"/>
        <end position="39"/>
    </location>
</feature>